<dbReference type="AlphaFoldDB" id="A0A4Q9M9C9"/>
<dbReference type="Proteomes" id="UP000292957">
    <property type="component" value="Unassembled WGS sequence"/>
</dbReference>
<dbReference type="InterPro" id="IPR011047">
    <property type="entry name" value="Quinoprotein_ADH-like_sf"/>
</dbReference>
<keyword evidence="2" id="KW-0677">Repeat</keyword>
<evidence type="ECO:0000313" key="5">
    <source>
        <dbReference type="EMBL" id="TBU23750.1"/>
    </source>
</evidence>
<dbReference type="InterPro" id="IPR001680">
    <property type="entry name" value="WD40_rpt"/>
</dbReference>
<keyword evidence="1 3" id="KW-0853">WD repeat</keyword>
<dbReference type="Gene3D" id="2.130.10.10">
    <property type="entry name" value="YVTN repeat-like/Quinoprotein amine dehydrogenase"/>
    <property type="match status" value="1"/>
</dbReference>
<name>A0A4Q9M9C9_9APHY</name>
<evidence type="ECO:0008006" key="6">
    <source>
        <dbReference type="Google" id="ProtNLM"/>
    </source>
</evidence>
<dbReference type="InterPro" id="IPR052254">
    <property type="entry name" value="CUL4-DDB1_E3_ligase_receptor"/>
</dbReference>
<dbReference type="PANTHER" id="PTHR44472">
    <property type="entry name" value="DDB1- AND CUL4-ASSOCIATED FACTOR 4-RELATED"/>
    <property type="match status" value="1"/>
</dbReference>
<dbReference type="PROSITE" id="PS50082">
    <property type="entry name" value="WD_REPEATS_2"/>
    <property type="match status" value="1"/>
</dbReference>
<dbReference type="OrthoDB" id="128867at2759"/>
<organism evidence="5">
    <name type="scientific">Dichomitus squalens</name>
    <dbReference type="NCBI Taxonomy" id="114155"/>
    <lineage>
        <taxon>Eukaryota</taxon>
        <taxon>Fungi</taxon>
        <taxon>Dikarya</taxon>
        <taxon>Basidiomycota</taxon>
        <taxon>Agaricomycotina</taxon>
        <taxon>Agaricomycetes</taxon>
        <taxon>Polyporales</taxon>
        <taxon>Polyporaceae</taxon>
        <taxon>Dichomitus</taxon>
    </lineage>
</organism>
<evidence type="ECO:0000256" key="3">
    <source>
        <dbReference type="PROSITE-ProRule" id="PRU00221"/>
    </source>
</evidence>
<dbReference type="InterPro" id="IPR015943">
    <property type="entry name" value="WD40/YVTN_repeat-like_dom_sf"/>
</dbReference>
<accession>A0A4Q9M9C9</accession>
<feature type="compositionally biased region" description="Low complexity" evidence="4">
    <location>
        <begin position="22"/>
        <end position="35"/>
    </location>
</feature>
<evidence type="ECO:0000256" key="1">
    <source>
        <dbReference type="ARBA" id="ARBA00022574"/>
    </source>
</evidence>
<dbReference type="EMBL" id="ML143496">
    <property type="protein sequence ID" value="TBU23750.1"/>
    <property type="molecule type" value="Genomic_DNA"/>
</dbReference>
<proteinExistence type="predicted"/>
<sequence>MPPRDLPGLYWDDETKRYFPLASRPAGAPSRPASRTEANVTSVHPQQPSNRRRRSPREKEGSPPRKRQHAQQGLEEEDTEPSEPRNTVWRSLNALKESPLGTYRRRCMHDVQIGKLSNHTPKTEGAARVQFDGPVTALCAKENEEILIGDTWGWLYSVRTDDPNVGKRRFGLRTQVTSISRSGPICVATSFGSPSRLLTKNDHTGGVLTVRELPIHVCSDVWCGQVLDRKVIIGGRKAAVCFLDVEKHDYIRLPRSSDVLALCQHNKDITYMGMRNGIVDRWDSREPGSKTDLAVNMAERPSAWKMTPAIDYLRIVHGHELVIRTMRGELETHDMRFLRKNTPLLQFWGFSPTIESKLGITVDPGEDFLFSGGGDNLLHIWSLRTGQALPPRDVDTVLFSPESQVLGQTATSTRVTYPIRALEIIEEDTQVVLWMAFVNRLDRIVLGPKGLLL</sequence>
<dbReference type="SUPFAM" id="SSF50998">
    <property type="entry name" value="Quinoprotein alcohol dehydrogenase-like"/>
    <property type="match status" value="1"/>
</dbReference>
<dbReference type="GO" id="GO:0080008">
    <property type="term" value="C:Cul4-RING E3 ubiquitin ligase complex"/>
    <property type="evidence" value="ECO:0007669"/>
    <property type="project" value="TreeGrafter"/>
</dbReference>
<reference evidence="5" key="1">
    <citation type="submission" date="2019-01" db="EMBL/GenBank/DDBJ databases">
        <title>Draft genome sequences of three monokaryotic isolates of the white-rot basidiomycete fungus Dichomitus squalens.</title>
        <authorList>
            <consortium name="DOE Joint Genome Institute"/>
            <person name="Lopez S.C."/>
            <person name="Andreopoulos B."/>
            <person name="Pangilinan J."/>
            <person name="Lipzen A."/>
            <person name="Riley R."/>
            <person name="Ahrendt S."/>
            <person name="Ng V."/>
            <person name="Barry K."/>
            <person name="Daum C."/>
            <person name="Grigoriev I.V."/>
            <person name="Hilden K.S."/>
            <person name="Makela M.R."/>
            <person name="de Vries R.P."/>
        </authorList>
    </citation>
    <scope>NUCLEOTIDE SEQUENCE [LARGE SCALE GENOMIC DNA]</scope>
    <source>
        <strain evidence="5">OM18370.1</strain>
    </source>
</reference>
<dbReference type="PANTHER" id="PTHR44472:SF1">
    <property type="entry name" value="DDB1 AND CUL4 ASSOCIATED FACTOR 4"/>
    <property type="match status" value="1"/>
</dbReference>
<evidence type="ECO:0000256" key="4">
    <source>
        <dbReference type="SAM" id="MobiDB-lite"/>
    </source>
</evidence>
<protein>
    <recommendedName>
        <fullName evidence="6">WD40 repeat-like protein</fullName>
    </recommendedName>
</protein>
<evidence type="ECO:0000256" key="2">
    <source>
        <dbReference type="ARBA" id="ARBA00022737"/>
    </source>
</evidence>
<feature type="repeat" description="WD" evidence="3">
    <location>
        <begin position="360"/>
        <end position="391"/>
    </location>
</feature>
<feature type="region of interest" description="Disordered" evidence="4">
    <location>
        <begin position="21"/>
        <end position="89"/>
    </location>
</feature>
<gene>
    <name evidence="5" type="ORF">BD311DRAFT_767937</name>
</gene>